<dbReference type="InterPro" id="IPR032675">
    <property type="entry name" value="LRR_dom_sf"/>
</dbReference>
<dbReference type="RefSeq" id="WP_354660528.1">
    <property type="nucleotide sequence ID" value="NZ_JBEXAC010000001.1"/>
</dbReference>
<evidence type="ECO:0000313" key="3">
    <source>
        <dbReference type="EMBL" id="MET6997893.1"/>
    </source>
</evidence>
<sequence>MSKLKQLAGNLLFTANIFILFLLVFESRLVLPGWLQVIGRMHPLFLHFPIVLILVALFMEFLPHKEPAAHQWHQNLSSTLLLIGALTAAVTVVMGLFLSKEEGYSGELLGWHKWAGVGVLWLASAIYWIKQLPAVPPMLIKTGALLTAAGLVIAGHFGANLTHGSNFVLAPVTGPQTAPMVPIEQAIVYEHLVKPVLEEKCMGCHNKTKAKGELIMETPEQLLRGGKNGKLWVAGQPDASLLLQRVHLPLEEKKHMPPTGKPQLTANEVQLLTYWIKAGADFKTMVTALPPADSLRLLANTLLQPPASTTPVYDFPEADEKTIAKLNNNYRVIYPVALHVPALVVNFYNKEVYNAKALEELLPLKQQITELHLQKMPVKDEEIKTIAKFEQLRRLNLSFTQITGQQFEMLAALPYLEHVTLSGTPVTLAALQRLSTSKSLKEVQVWNTPVTPAQLDQLAKEVKHIAFIKGFKDDGKIPLKLNAPVLENTALIFNNAMQLRLKHPIAGTEIRYTVDGTAPDSVHSPLFKDSVLLQQATVVKARAFKPGWMGSEMVQYNFYKNTYQPDSIVYLGKPNKEYPGNSPKVLLDREKGDFEFASGKWQGFKDNTMQVLLLFNEPKAVQDVTLSMLRNTGSYIFPPSSVEIWGGDDASSMKLLKKTIPPAANQHDPNANISVDCSFAPATVKCIKIIAKPTMRLPDWHPGKGQTGWVFVDEILVN</sequence>
<dbReference type="Pfam" id="PF13287">
    <property type="entry name" value="Fn3_assoc"/>
    <property type="match status" value="1"/>
</dbReference>
<keyword evidence="1" id="KW-0472">Membrane</keyword>
<dbReference type="Gene3D" id="3.80.10.10">
    <property type="entry name" value="Ribonuclease Inhibitor"/>
    <property type="match status" value="1"/>
</dbReference>
<dbReference type="SUPFAM" id="SSF52047">
    <property type="entry name" value="RNI-like"/>
    <property type="match status" value="1"/>
</dbReference>
<keyword evidence="4" id="KW-1185">Reference proteome</keyword>
<keyword evidence="1" id="KW-0812">Transmembrane</keyword>
<feature type="domain" description="Cytochrome C Planctomycete-type" evidence="2">
    <location>
        <begin position="201"/>
        <end position="260"/>
    </location>
</feature>
<dbReference type="PANTHER" id="PTHR35889:SF3">
    <property type="entry name" value="F-BOX DOMAIN-CONTAINING PROTEIN"/>
    <property type="match status" value="1"/>
</dbReference>
<dbReference type="InterPro" id="IPR026876">
    <property type="entry name" value="Fn3_assoc_repeat"/>
</dbReference>
<evidence type="ECO:0000256" key="1">
    <source>
        <dbReference type="SAM" id="Phobius"/>
    </source>
</evidence>
<dbReference type="Pfam" id="PF07635">
    <property type="entry name" value="PSCyt1"/>
    <property type="match status" value="1"/>
</dbReference>
<reference evidence="3 4" key="1">
    <citation type="submission" date="2024-06" db="EMBL/GenBank/DDBJ databases">
        <title>Chitinophaga defluvii sp. nov., isolated from municipal sewage.</title>
        <authorList>
            <person name="Zhang L."/>
        </authorList>
    </citation>
    <scope>NUCLEOTIDE SEQUENCE [LARGE SCALE GENOMIC DNA]</scope>
    <source>
        <strain evidence="3 4">H8</strain>
    </source>
</reference>
<evidence type="ECO:0000313" key="4">
    <source>
        <dbReference type="Proteomes" id="UP001549749"/>
    </source>
</evidence>
<keyword evidence="1" id="KW-1133">Transmembrane helix</keyword>
<feature type="transmembrane region" description="Helical" evidence="1">
    <location>
        <begin position="75"/>
        <end position="99"/>
    </location>
</feature>
<evidence type="ECO:0000259" key="2">
    <source>
        <dbReference type="Pfam" id="PF07635"/>
    </source>
</evidence>
<accession>A0ABV2T4C9</accession>
<feature type="transmembrane region" description="Helical" evidence="1">
    <location>
        <begin position="45"/>
        <end position="63"/>
    </location>
</feature>
<dbReference type="InterPro" id="IPR011429">
    <property type="entry name" value="Cyt_c_Planctomycete-type"/>
</dbReference>
<feature type="transmembrane region" description="Helical" evidence="1">
    <location>
        <begin position="138"/>
        <end position="159"/>
    </location>
</feature>
<protein>
    <submittedName>
        <fullName evidence="3">C-type cytochrome domain-containing protein</fullName>
    </submittedName>
</protein>
<dbReference type="Proteomes" id="UP001549749">
    <property type="component" value="Unassembled WGS sequence"/>
</dbReference>
<dbReference type="PANTHER" id="PTHR35889">
    <property type="entry name" value="CYCLOINULO-OLIGOSACCHARIDE FRUCTANOTRANSFERASE-RELATED"/>
    <property type="match status" value="1"/>
</dbReference>
<comment type="caution">
    <text evidence="3">The sequence shown here is derived from an EMBL/GenBank/DDBJ whole genome shotgun (WGS) entry which is preliminary data.</text>
</comment>
<feature type="transmembrane region" description="Helical" evidence="1">
    <location>
        <begin position="7"/>
        <end position="25"/>
    </location>
</feature>
<name>A0ABV2T4C9_9BACT</name>
<proteinExistence type="predicted"/>
<organism evidence="3 4">
    <name type="scientific">Chitinophaga defluvii</name>
    <dbReference type="NCBI Taxonomy" id="3163343"/>
    <lineage>
        <taxon>Bacteria</taxon>
        <taxon>Pseudomonadati</taxon>
        <taxon>Bacteroidota</taxon>
        <taxon>Chitinophagia</taxon>
        <taxon>Chitinophagales</taxon>
        <taxon>Chitinophagaceae</taxon>
        <taxon>Chitinophaga</taxon>
    </lineage>
</organism>
<gene>
    <name evidence="3" type="ORF">ABR189_10960</name>
</gene>
<dbReference type="EMBL" id="JBEXAC010000001">
    <property type="protein sequence ID" value="MET6997893.1"/>
    <property type="molecule type" value="Genomic_DNA"/>
</dbReference>
<feature type="transmembrane region" description="Helical" evidence="1">
    <location>
        <begin position="111"/>
        <end position="129"/>
    </location>
</feature>